<dbReference type="InterPro" id="IPR002655">
    <property type="entry name" value="Acyl-CoA_oxidase_C"/>
</dbReference>
<evidence type="ECO:0000256" key="3">
    <source>
        <dbReference type="ARBA" id="ARBA00004846"/>
    </source>
</evidence>
<dbReference type="GO" id="GO:0005524">
    <property type="term" value="F:ATP binding"/>
    <property type="evidence" value="ECO:0007669"/>
    <property type="project" value="UniProtKB-KW"/>
</dbReference>
<evidence type="ECO:0000256" key="5">
    <source>
        <dbReference type="ARBA" id="ARBA00022630"/>
    </source>
</evidence>
<dbReference type="STRING" id="7739.C3YH70"/>
<dbReference type="Pfam" id="PF14749">
    <property type="entry name" value="Acyl-CoA_ox_N"/>
    <property type="match status" value="1"/>
</dbReference>
<dbReference type="GO" id="GO:0003997">
    <property type="term" value="F:acyl-CoA oxidase activity"/>
    <property type="evidence" value="ECO:0007669"/>
    <property type="project" value="InterPro"/>
</dbReference>
<dbReference type="GO" id="GO:0005777">
    <property type="term" value="C:peroxisome"/>
    <property type="evidence" value="ECO:0007669"/>
    <property type="project" value="UniProtKB-SubCell"/>
</dbReference>
<evidence type="ECO:0000256" key="4">
    <source>
        <dbReference type="ARBA" id="ARBA00006288"/>
    </source>
</evidence>
<comment type="catalytic activity">
    <reaction evidence="19">
        <text>octanoyl-CoA + O2 = (2E)-octenoyl-CoA + H2O2</text>
        <dbReference type="Rhea" id="RHEA:40175"/>
        <dbReference type="ChEBI" id="CHEBI:15379"/>
        <dbReference type="ChEBI" id="CHEBI:16240"/>
        <dbReference type="ChEBI" id="CHEBI:57386"/>
        <dbReference type="ChEBI" id="CHEBI:62242"/>
    </reaction>
    <physiologicalReaction direction="left-to-right" evidence="19">
        <dbReference type="Rhea" id="RHEA:40176"/>
    </physiologicalReaction>
</comment>
<comment type="catalytic activity">
    <reaction evidence="17">
        <text>glutaryl-CoA + O2 = (2E)-glutaconyl-CoA + H2O2</text>
        <dbReference type="Rhea" id="RHEA:40315"/>
        <dbReference type="ChEBI" id="CHEBI:15379"/>
        <dbReference type="ChEBI" id="CHEBI:16240"/>
        <dbReference type="ChEBI" id="CHEBI:57353"/>
        <dbReference type="ChEBI" id="CHEBI:57378"/>
    </reaction>
    <physiologicalReaction direction="left-to-right" evidence="17">
        <dbReference type="Rhea" id="RHEA:40316"/>
    </physiologicalReaction>
</comment>
<dbReference type="Gene3D" id="1.20.140.10">
    <property type="entry name" value="Butyryl-CoA Dehydrogenase, subunit A, domain 3"/>
    <property type="match status" value="2"/>
</dbReference>
<keyword evidence="11" id="KW-0443">Lipid metabolism</keyword>
<dbReference type="Gene3D" id="2.40.110.10">
    <property type="entry name" value="Butyryl-CoA Dehydrogenase, subunit A, domain 2"/>
    <property type="match status" value="1"/>
</dbReference>
<keyword evidence="7 22" id="KW-0274">FAD</keyword>
<evidence type="ECO:0000256" key="19">
    <source>
        <dbReference type="ARBA" id="ARBA00048334"/>
    </source>
</evidence>
<dbReference type="EMBL" id="GG666513">
    <property type="protein sequence ID" value="EEN60306.1"/>
    <property type="molecule type" value="Genomic_DNA"/>
</dbReference>
<keyword evidence="6" id="KW-0547">Nucleotide-binding</keyword>
<feature type="binding site" evidence="24">
    <location>
        <position position="145"/>
    </location>
    <ligand>
        <name>FAD</name>
        <dbReference type="ChEBI" id="CHEBI:57692"/>
    </ligand>
</feature>
<evidence type="ECO:0000256" key="6">
    <source>
        <dbReference type="ARBA" id="ARBA00022741"/>
    </source>
</evidence>
<organism>
    <name type="scientific">Branchiostoma floridae</name>
    <name type="common">Florida lancelet</name>
    <name type="synonym">Amphioxus</name>
    <dbReference type="NCBI Taxonomy" id="7739"/>
    <lineage>
        <taxon>Eukaryota</taxon>
        <taxon>Metazoa</taxon>
        <taxon>Chordata</taxon>
        <taxon>Cephalochordata</taxon>
        <taxon>Leptocardii</taxon>
        <taxon>Amphioxiformes</taxon>
        <taxon>Branchiostomatidae</taxon>
        <taxon>Branchiostoma</taxon>
    </lineage>
</organism>
<evidence type="ECO:0000259" key="25">
    <source>
        <dbReference type="Pfam" id="PF01756"/>
    </source>
</evidence>
<protein>
    <recommendedName>
        <fullName evidence="22">Acyl-coenzyme A oxidase</fullName>
    </recommendedName>
</protein>
<dbReference type="InterPro" id="IPR046373">
    <property type="entry name" value="Acyl-CoA_Oxase/DH_mid-dom_sf"/>
</dbReference>
<comment type="pathway">
    <text evidence="3">Lipid metabolism; peroxisomal fatty acid beta-oxidation.</text>
</comment>
<evidence type="ECO:0000256" key="11">
    <source>
        <dbReference type="ARBA" id="ARBA00023098"/>
    </source>
</evidence>
<comment type="catalytic activity">
    <reaction evidence="15">
        <text>hexanoyl-CoA + O2 = (2E)-hexenoyl-CoA + H2O2</text>
        <dbReference type="Rhea" id="RHEA:40311"/>
        <dbReference type="ChEBI" id="CHEBI:15379"/>
        <dbReference type="ChEBI" id="CHEBI:16240"/>
        <dbReference type="ChEBI" id="CHEBI:62077"/>
        <dbReference type="ChEBI" id="CHEBI:62620"/>
    </reaction>
    <physiologicalReaction direction="left-to-right" evidence="15">
        <dbReference type="Rhea" id="RHEA:40312"/>
    </physiologicalReaction>
</comment>
<feature type="active site" description="Proton acceptor" evidence="23">
    <location>
        <position position="427"/>
    </location>
</feature>
<evidence type="ECO:0000313" key="28">
    <source>
        <dbReference type="EMBL" id="EEN60306.1"/>
    </source>
</evidence>
<dbReference type="eggNOG" id="KOG0136">
    <property type="taxonomic scope" value="Eukaryota"/>
</dbReference>
<evidence type="ECO:0000256" key="12">
    <source>
        <dbReference type="ARBA" id="ARBA00023140"/>
    </source>
</evidence>
<comment type="catalytic activity">
    <reaction evidence="14">
        <text>(6Z,9Z,12Z,15Z,18Z,21Z)-tetracosahexaenoyl-CoA + O2 = (2E,6Z,9Z,12Z,15Z,18Z,21Z)-tetracosaheptaenoyl-CoA + H2O2</text>
        <dbReference type="Rhea" id="RHEA:39119"/>
        <dbReference type="ChEBI" id="CHEBI:15379"/>
        <dbReference type="ChEBI" id="CHEBI:16240"/>
        <dbReference type="ChEBI" id="CHEBI:74086"/>
        <dbReference type="ChEBI" id="CHEBI:76360"/>
    </reaction>
    <physiologicalReaction direction="left-to-right" evidence="14">
        <dbReference type="Rhea" id="RHEA:39120"/>
    </physiologicalReaction>
</comment>
<dbReference type="InterPro" id="IPR012258">
    <property type="entry name" value="Acyl-CoA_oxidase"/>
</dbReference>
<dbReference type="PANTHER" id="PTHR10909">
    <property type="entry name" value="ELECTRON TRANSPORT OXIDOREDUCTASE"/>
    <property type="match status" value="1"/>
</dbReference>
<feature type="binding site" evidence="24">
    <location>
        <position position="184"/>
    </location>
    <ligand>
        <name>FAD</name>
        <dbReference type="ChEBI" id="CHEBI:57692"/>
    </ligand>
</feature>
<evidence type="ECO:0000256" key="10">
    <source>
        <dbReference type="ARBA" id="ARBA00023002"/>
    </source>
</evidence>
<comment type="catalytic activity">
    <reaction evidence="21">
        <text>tetradecanoyl-CoA + O2 = (2E)-tetradecenoyl-CoA + H2O2</text>
        <dbReference type="Rhea" id="RHEA:40183"/>
        <dbReference type="ChEBI" id="CHEBI:15379"/>
        <dbReference type="ChEBI" id="CHEBI:16240"/>
        <dbReference type="ChEBI" id="CHEBI:57385"/>
        <dbReference type="ChEBI" id="CHEBI:61405"/>
    </reaction>
    <physiologicalReaction direction="left-to-right" evidence="21">
        <dbReference type="Rhea" id="RHEA:40184"/>
    </physiologicalReaction>
</comment>
<evidence type="ECO:0000256" key="9">
    <source>
        <dbReference type="ARBA" id="ARBA00022840"/>
    </source>
</evidence>
<name>C3YH70_BRAFL</name>
<evidence type="ECO:0000256" key="8">
    <source>
        <dbReference type="ARBA" id="ARBA00022832"/>
    </source>
</evidence>
<feature type="domain" description="Acyl-CoA oxidase C-terminal" evidence="25">
    <location>
        <begin position="478"/>
        <end position="661"/>
    </location>
</feature>
<dbReference type="InterPro" id="IPR029320">
    <property type="entry name" value="Acyl-CoA_ox_N"/>
</dbReference>
<keyword evidence="9" id="KW-0067">ATP-binding</keyword>
<accession>C3YH70</accession>
<evidence type="ECO:0000256" key="24">
    <source>
        <dbReference type="PIRSR" id="PIRSR000168-2"/>
    </source>
</evidence>
<dbReference type="InterPro" id="IPR009100">
    <property type="entry name" value="AcylCoA_DH/oxidase_NM_dom_sf"/>
</dbReference>
<dbReference type="InterPro" id="IPR037069">
    <property type="entry name" value="AcylCoA_DH/ox_N_sf"/>
</dbReference>
<dbReference type="Pfam" id="PF22924">
    <property type="entry name" value="ACOX_C_alpha1"/>
    <property type="match status" value="1"/>
</dbReference>
<gene>
    <name evidence="28" type="ORF">BRAFLDRAFT_59898</name>
</gene>
<evidence type="ECO:0000256" key="2">
    <source>
        <dbReference type="ARBA" id="ARBA00004275"/>
    </source>
</evidence>
<sequence length="667" mass="73830">MAGQVNPDLAKERQNASFNTQKLTNLLYGGAEKVRRRRYIESLAISDPAYSSDEDPTFMSREELYSWGLKRGITMLRRVKELNITEEDLDTYRNAALQTLGGGIGIALHWIAFTPTIEQQATEEQMRKWLKPAQDVAIVGAYAQTEMGHGTFVRGLETTATYDPSTQEFVINSPTLTSTKWWPGGLGKTANHATVMAQLYTRGKCYGPHNFMVQIRSLENHQPCPGVILGDIGPKMESNGNDNGFARFDHVRIPRENMLMKFARVEADGTYVQPPSSKLAYSNMVYLRGTFVMSAAQALASATTIAVRYSCVRRQSEMKPGEPEPQILEYQTQQYKLFPQLAAAYAFWFAAQFMKQQHGSITASMEKGDMSGLAELHALSAGLKSYTTAVMSRGIDVCRMACGGHGYSHASGLPALFGGATSLCTAEGENTVMMLQTARYLVKCFVQSQAGKTLTGTVAYLSAVQPSPVAGNRNMSDLGTLVAAFQHRAARMVRHAAMQMQGEMQKGKAREDAWNSCSVLLIKAAEAHVHSFVVRNFAETVQTVQTVEVDESVRAVLTSLCQLYSLYGITEHAGDFLKDGYLTGRDIDAASSHLSAMLARVRPDAVALVDAFDLHDKTLHSVLGRYDGRVYEHLYEWAKKSPLNKSEVHESYYKYLQPFLKSNRAKL</sequence>
<dbReference type="FunFam" id="2.40.110.10:FF:000003">
    <property type="entry name" value="Acyl-coenzyme A oxidase"/>
    <property type="match status" value="1"/>
</dbReference>
<comment type="similarity">
    <text evidence="4 22">Belongs to the acyl-CoA oxidase family.</text>
</comment>
<comment type="catalytic activity">
    <reaction evidence="13">
        <text>decanoyl-CoA + O2 = (2E)-decenoyl-CoA + H2O2</text>
        <dbReference type="Rhea" id="RHEA:40179"/>
        <dbReference type="ChEBI" id="CHEBI:15379"/>
        <dbReference type="ChEBI" id="CHEBI:16240"/>
        <dbReference type="ChEBI" id="CHEBI:61406"/>
        <dbReference type="ChEBI" id="CHEBI:61430"/>
    </reaction>
    <physiologicalReaction direction="left-to-right" evidence="13">
        <dbReference type="Rhea" id="RHEA:40180"/>
    </physiologicalReaction>
</comment>
<evidence type="ECO:0000256" key="7">
    <source>
        <dbReference type="ARBA" id="ARBA00022827"/>
    </source>
</evidence>
<evidence type="ECO:0000256" key="22">
    <source>
        <dbReference type="PIRNR" id="PIRNR000168"/>
    </source>
</evidence>
<dbReference type="Gene3D" id="1.10.540.10">
    <property type="entry name" value="Acyl-CoA dehydrogenase/oxidase, N-terminal domain"/>
    <property type="match status" value="1"/>
</dbReference>
<evidence type="ECO:0000259" key="26">
    <source>
        <dbReference type="Pfam" id="PF14749"/>
    </source>
</evidence>
<keyword evidence="12" id="KW-0576">Peroxisome</keyword>
<dbReference type="SUPFAM" id="SSF56645">
    <property type="entry name" value="Acyl-CoA dehydrogenase NM domain-like"/>
    <property type="match status" value="1"/>
</dbReference>
<evidence type="ECO:0000256" key="21">
    <source>
        <dbReference type="ARBA" id="ARBA00048946"/>
    </source>
</evidence>
<dbReference type="GO" id="GO:0006635">
    <property type="term" value="P:fatty acid beta-oxidation"/>
    <property type="evidence" value="ECO:0007669"/>
    <property type="project" value="InterPro"/>
</dbReference>
<dbReference type="GO" id="GO:0071949">
    <property type="term" value="F:FAD binding"/>
    <property type="evidence" value="ECO:0007669"/>
    <property type="project" value="InterPro"/>
</dbReference>
<comment type="catalytic activity">
    <reaction evidence="20">
        <text>octadecanoyl-CoA + O2 = (2E)-octadecenoyl-CoA + H2O2</text>
        <dbReference type="Rhea" id="RHEA:38971"/>
        <dbReference type="ChEBI" id="CHEBI:15379"/>
        <dbReference type="ChEBI" id="CHEBI:16240"/>
        <dbReference type="ChEBI" id="CHEBI:57394"/>
        <dbReference type="ChEBI" id="CHEBI:71412"/>
    </reaction>
    <physiologicalReaction direction="left-to-right" evidence="20">
        <dbReference type="Rhea" id="RHEA:38972"/>
    </physiologicalReaction>
</comment>
<dbReference type="PIRSF" id="PIRSF000168">
    <property type="entry name" value="Acyl-CoA_oxidase"/>
    <property type="match status" value="1"/>
</dbReference>
<dbReference type="InterPro" id="IPR055060">
    <property type="entry name" value="ACOX_C_alpha1"/>
</dbReference>
<evidence type="ECO:0000259" key="27">
    <source>
        <dbReference type="Pfam" id="PF22924"/>
    </source>
</evidence>
<reference evidence="28" key="1">
    <citation type="journal article" date="2008" name="Nature">
        <title>The amphioxus genome and the evolution of the chordate karyotype.</title>
        <authorList>
            <consortium name="US DOE Joint Genome Institute (JGI-PGF)"/>
            <person name="Putnam N.H."/>
            <person name="Butts T."/>
            <person name="Ferrier D.E.K."/>
            <person name="Furlong R.F."/>
            <person name="Hellsten U."/>
            <person name="Kawashima T."/>
            <person name="Robinson-Rechavi M."/>
            <person name="Shoguchi E."/>
            <person name="Terry A."/>
            <person name="Yu J.-K."/>
            <person name="Benito-Gutierrez E.L."/>
            <person name="Dubchak I."/>
            <person name="Garcia-Fernandez J."/>
            <person name="Gibson-Brown J.J."/>
            <person name="Grigoriev I.V."/>
            <person name="Horton A.C."/>
            <person name="de Jong P.J."/>
            <person name="Jurka J."/>
            <person name="Kapitonov V.V."/>
            <person name="Kohara Y."/>
            <person name="Kuroki Y."/>
            <person name="Lindquist E."/>
            <person name="Lucas S."/>
            <person name="Osoegawa K."/>
            <person name="Pennacchio L.A."/>
            <person name="Salamov A.A."/>
            <person name="Satou Y."/>
            <person name="Sauka-Spengler T."/>
            <person name="Schmutz J."/>
            <person name="Shin-I T."/>
            <person name="Toyoda A."/>
            <person name="Bronner-Fraser M."/>
            <person name="Fujiyama A."/>
            <person name="Holland L.Z."/>
            <person name="Holland P.W.H."/>
            <person name="Satoh N."/>
            <person name="Rokhsar D.S."/>
        </authorList>
    </citation>
    <scope>NUCLEOTIDE SEQUENCE [LARGE SCALE GENOMIC DNA]</scope>
    <source>
        <strain evidence="28">S238N-H82</strain>
        <tissue evidence="28">Testes</tissue>
    </source>
</reference>
<evidence type="ECO:0000256" key="18">
    <source>
        <dbReference type="ARBA" id="ARBA00036791"/>
    </source>
</evidence>
<evidence type="ECO:0000256" key="1">
    <source>
        <dbReference type="ARBA" id="ARBA00001974"/>
    </source>
</evidence>
<feature type="domain" description="Acyl-coenzyme A oxidase N-terminal" evidence="26">
    <location>
        <begin position="19"/>
        <end position="138"/>
    </location>
</feature>
<dbReference type="FunFam" id="1.10.540.10:FF:000006">
    <property type="entry name" value="Acyl-coenzyme A oxidase"/>
    <property type="match status" value="1"/>
</dbReference>
<dbReference type="AlphaFoldDB" id="C3YH70"/>
<dbReference type="Pfam" id="PF01756">
    <property type="entry name" value="ACOX"/>
    <property type="match status" value="1"/>
</dbReference>
<keyword evidence="5 22" id="KW-0285">Flavoprotein</keyword>
<comment type="subcellular location">
    <subcellularLocation>
        <location evidence="2">Peroxisome</location>
    </subcellularLocation>
</comment>
<evidence type="ECO:0000256" key="15">
    <source>
        <dbReference type="ARBA" id="ARBA00036399"/>
    </source>
</evidence>
<keyword evidence="8" id="KW-0276">Fatty acid metabolism</keyword>
<dbReference type="InParanoid" id="C3YH70"/>
<proteinExistence type="inferred from homology"/>
<evidence type="ECO:0000256" key="16">
    <source>
        <dbReference type="ARBA" id="ARBA00036444"/>
    </source>
</evidence>
<comment type="catalytic activity">
    <reaction evidence="18">
        <text>dodecanoyl-CoA + O2 = (2E)-dodecenoyl-CoA + H2O2</text>
        <dbReference type="Rhea" id="RHEA:40171"/>
        <dbReference type="ChEBI" id="CHEBI:15379"/>
        <dbReference type="ChEBI" id="CHEBI:16240"/>
        <dbReference type="ChEBI" id="CHEBI:57330"/>
        <dbReference type="ChEBI" id="CHEBI:57375"/>
    </reaction>
    <physiologicalReaction direction="left-to-right" evidence="18">
        <dbReference type="Rhea" id="RHEA:40172"/>
    </physiologicalReaction>
</comment>
<comment type="cofactor">
    <cofactor evidence="1">
        <name>FAD</name>
        <dbReference type="ChEBI" id="CHEBI:57692"/>
    </cofactor>
</comment>
<evidence type="ECO:0000256" key="14">
    <source>
        <dbReference type="ARBA" id="ARBA00036338"/>
    </source>
</evidence>
<evidence type="ECO:0000256" key="17">
    <source>
        <dbReference type="ARBA" id="ARBA00036750"/>
    </source>
</evidence>
<evidence type="ECO:0000256" key="23">
    <source>
        <dbReference type="PIRSR" id="PIRSR000168-1"/>
    </source>
</evidence>
<dbReference type="SUPFAM" id="SSF47203">
    <property type="entry name" value="Acyl-CoA dehydrogenase C-terminal domain-like"/>
    <property type="match status" value="2"/>
</dbReference>
<evidence type="ECO:0000256" key="13">
    <source>
        <dbReference type="ARBA" id="ARBA00036151"/>
    </source>
</evidence>
<dbReference type="FunFam" id="1.20.140.10:FF:000005">
    <property type="entry name" value="Acyl-coenzyme A oxidase"/>
    <property type="match status" value="1"/>
</dbReference>
<dbReference type="FunFam" id="1.20.140.10:FF:000013">
    <property type="entry name" value="Acyl-coenzyme A oxidase"/>
    <property type="match status" value="1"/>
</dbReference>
<evidence type="ECO:0000256" key="20">
    <source>
        <dbReference type="ARBA" id="ARBA00048450"/>
    </source>
</evidence>
<comment type="catalytic activity">
    <reaction evidence="16">
        <text>(5Z,8Z,11Z,14Z,17Z)-eicosapentaenoyl-CoA + O2 = (2E,5Z,8Z,11Z,14Z,17Z)-eicosahexaenoyl-CoA + H2O2</text>
        <dbReference type="Rhea" id="RHEA:69643"/>
        <dbReference type="ChEBI" id="CHEBI:15379"/>
        <dbReference type="ChEBI" id="CHEBI:16240"/>
        <dbReference type="ChEBI" id="CHEBI:73862"/>
        <dbReference type="ChEBI" id="CHEBI:187901"/>
    </reaction>
    <physiologicalReaction direction="left-to-right" evidence="16">
        <dbReference type="Rhea" id="RHEA:69644"/>
    </physiologicalReaction>
</comment>
<dbReference type="PANTHER" id="PTHR10909:SF250">
    <property type="entry name" value="PEROXISOMAL ACYL-COENZYME A OXIDASE 1"/>
    <property type="match status" value="1"/>
</dbReference>
<keyword evidence="10" id="KW-0560">Oxidoreductase</keyword>
<feature type="domain" description="Acyl-CoA oxidase C-alpha1" evidence="27">
    <location>
        <begin position="281"/>
        <end position="442"/>
    </location>
</feature>
<dbReference type="InterPro" id="IPR036250">
    <property type="entry name" value="AcylCo_DH-like_C"/>
</dbReference>